<evidence type="ECO:0000256" key="5">
    <source>
        <dbReference type="ARBA" id="ARBA00022729"/>
    </source>
</evidence>
<evidence type="ECO:0000256" key="11">
    <source>
        <dbReference type="ARBA" id="ARBA00023180"/>
    </source>
</evidence>
<feature type="compositionally biased region" description="Polar residues" evidence="13">
    <location>
        <begin position="1"/>
        <end position="20"/>
    </location>
</feature>
<dbReference type="PROSITE" id="PS50011">
    <property type="entry name" value="PROTEIN_KINASE_DOM"/>
    <property type="match status" value="1"/>
</dbReference>
<feature type="region of interest" description="Disordered" evidence="13">
    <location>
        <begin position="384"/>
        <end position="403"/>
    </location>
</feature>
<dbReference type="EMBL" id="JAAARO010000013">
    <property type="protein sequence ID" value="KAF5738233.1"/>
    <property type="molecule type" value="Genomic_DNA"/>
</dbReference>
<dbReference type="AlphaFoldDB" id="A0A7J7CVY9"/>
<keyword evidence="11" id="KW-0325">Glycoprotein</keyword>
<dbReference type="PROSITE" id="PS00107">
    <property type="entry name" value="PROTEIN_KINASE_ATP"/>
    <property type="match status" value="1"/>
</dbReference>
<proteinExistence type="predicted"/>
<dbReference type="InterPro" id="IPR045272">
    <property type="entry name" value="ANXUR1/2-like"/>
</dbReference>
<dbReference type="PANTHER" id="PTHR27003">
    <property type="entry name" value="OS07G0166700 PROTEIN"/>
    <property type="match status" value="1"/>
</dbReference>
<evidence type="ECO:0000256" key="9">
    <source>
        <dbReference type="ARBA" id="ARBA00022989"/>
    </source>
</evidence>
<dbReference type="Proteomes" id="UP000593562">
    <property type="component" value="Unassembled WGS sequence"/>
</dbReference>
<evidence type="ECO:0000256" key="1">
    <source>
        <dbReference type="ARBA" id="ARBA00004479"/>
    </source>
</evidence>
<dbReference type="FunFam" id="1.10.510.10:FF:000252">
    <property type="entry name" value="Receptor-like protein kinase FERONIA"/>
    <property type="match status" value="1"/>
</dbReference>
<name>A0A7J7CVY9_TRIWF</name>
<dbReference type="InterPro" id="IPR008271">
    <property type="entry name" value="Ser/Thr_kinase_AS"/>
</dbReference>
<keyword evidence="3" id="KW-0808">Transferase</keyword>
<evidence type="ECO:0000313" key="17">
    <source>
        <dbReference type="Proteomes" id="UP000593562"/>
    </source>
</evidence>
<evidence type="ECO:0000256" key="14">
    <source>
        <dbReference type="SAM" id="Phobius"/>
    </source>
</evidence>
<keyword evidence="17" id="KW-1185">Reference proteome</keyword>
<reference evidence="16 17" key="1">
    <citation type="journal article" date="2020" name="Nat. Commun.">
        <title>Genome of Tripterygium wilfordii and identification of cytochrome P450 involved in triptolide biosynthesis.</title>
        <authorList>
            <person name="Tu L."/>
            <person name="Su P."/>
            <person name="Zhang Z."/>
            <person name="Gao L."/>
            <person name="Wang J."/>
            <person name="Hu T."/>
            <person name="Zhou J."/>
            <person name="Zhang Y."/>
            <person name="Zhao Y."/>
            <person name="Liu Y."/>
            <person name="Song Y."/>
            <person name="Tong Y."/>
            <person name="Lu Y."/>
            <person name="Yang J."/>
            <person name="Xu C."/>
            <person name="Jia M."/>
            <person name="Peters R.J."/>
            <person name="Huang L."/>
            <person name="Gao W."/>
        </authorList>
    </citation>
    <scope>NUCLEOTIDE SEQUENCE [LARGE SCALE GENOMIC DNA]</scope>
    <source>
        <strain evidence="17">cv. XIE 37</strain>
        <tissue evidence="16">Leaf</tissue>
    </source>
</reference>
<evidence type="ECO:0000256" key="12">
    <source>
        <dbReference type="PROSITE-ProRule" id="PRU10141"/>
    </source>
</evidence>
<dbReference type="GO" id="GO:0005524">
    <property type="term" value="F:ATP binding"/>
    <property type="evidence" value="ECO:0007669"/>
    <property type="project" value="UniProtKB-UniRule"/>
</dbReference>
<protein>
    <submittedName>
        <fullName evidence="16">Receptor-like protein kinase</fullName>
    </submittedName>
</protein>
<keyword evidence="16" id="KW-0675">Receptor</keyword>
<dbReference type="InterPro" id="IPR000719">
    <property type="entry name" value="Prot_kinase_dom"/>
</dbReference>
<evidence type="ECO:0000313" key="16">
    <source>
        <dbReference type="EMBL" id="KAF5738233.1"/>
    </source>
</evidence>
<evidence type="ECO:0000256" key="2">
    <source>
        <dbReference type="ARBA" id="ARBA00022527"/>
    </source>
</evidence>
<dbReference type="Gene3D" id="1.10.510.10">
    <property type="entry name" value="Transferase(Phosphotransferase) domain 1"/>
    <property type="match status" value="1"/>
</dbReference>
<dbReference type="InterPro" id="IPR024788">
    <property type="entry name" value="Malectin-like_Carb-bd_dom"/>
</dbReference>
<dbReference type="PROSITE" id="PS00108">
    <property type="entry name" value="PROTEIN_KINASE_ST"/>
    <property type="match status" value="1"/>
</dbReference>
<evidence type="ECO:0000256" key="4">
    <source>
        <dbReference type="ARBA" id="ARBA00022692"/>
    </source>
</evidence>
<dbReference type="SUPFAM" id="SSF56112">
    <property type="entry name" value="Protein kinase-like (PK-like)"/>
    <property type="match status" value="1"/>
</dbReference>
<keyword evidence="4 14" id="KW-0812">Transmembrane</keyword>
<keyword evidence="8 12" id="KW-0067">ATP-binding</keyword>
<keyword evidence="2" id="KW-0723">Serine/threonine-protein kinase</keyword>
<dbReference type="InterPro" id="IPR011009">
    <property type="entry name" value="Kinase-like_dom_sf"/>
</dbReference>
<feature type="domain" description="Protein kinase" evidence="15">
    <location>
        <begin position="434"/>
        <end position="706"/>
    </location>
</feature>
<comment type="caution">
    <text evidence="16">The sequence shown here is derived from an EMBL/GenBank/DDBJ whole genome shotgun (WGS) entry which is preliminary data.</text>
</comment>
<dbReference type="GO" id="GO:0004714">
    <property type="term" value="F:transmembrane receptor protein tyrosine kinase activity"/>
    <property type="evidence" value="ECO:0007669"/>
    <property type="project" value="InterPro"/>
</dbReference>
<dbReference type="SMART" id="SM00220">
    <property type="entry name" value="S_TKc"/>
    <property type="match status" value="1"/>
</dbReference>
<evidence type="ECO:0000256" key="7">
    <source>
        <dbReference type="ARBA" id="ARBA00022777"/>
    </source>
</evidence>
<dbReference type="Gene3D" id="2.60.120.430">
    <property type="entry name" value="Galactose-binding lectin"/>
    <property type="match status" value="2"/>
</dbReference>
<organism evidence="16 17">
    <name type="scientific">Tripterygium wilfordii</name>
    <name type="common">Thunder God vine</name>
    <dbReference type="NCBI Taxonomy" id="458696"/>
    <lineage>
        <taxon>Eukaryota</taxon>
        <taxon>Viridiplantae</taxon>
        <taxon>Streptophyta</taxon>
        <taxon>Embryophyta</taxon>
        <taxon>Tracheophyta</taxon>
        <taxon>Spermatophyta</taxon>
        <taxon>Magnoliopsida</taxon>
        <taxon>eudicotyledons</taxon>
        <taxon>Gunneridae</taxon>
        <taxon>Pentapetalae</taxon>
        <taxon>rosids</taxon>
        <taxon>fabids</taxon>
        <taxon>Celastrales</taxon>
        <taxon>Celastraceae</taxon>
        <taxon>Tripterygium</taxon>
    </lineage>
</organism>
<keyword evidence="5" id="KW-0732">Signal</keyword>
<keyword evidence="9 14" id="KW-1133">Transmembrane helix</keyword>
<dbReference type="PANTHER" id="PTHR27003:SF398">
    <property type="entry name" value="PROTEIN KINASE DOMAIN-CONTAINING PROTEIN"/>
    <property type="match status" value="1"/>
</dbReference>
<feature type="region of interest" description="Disordered" evidence="13">
    <location>
        <begin position="1"/>
        <end position="27"/>
    </location>
</feature>
<dbReference type="GO" id="GO:0005886">
    <property type="term" value="C:plasma membrane"/>
    <property type="evidence" value="ECO:0007669"/>
    <property type="project" value="TreeGrafter"/>
</dbReference>
<dbReference type="CDD" id="cd14066">
    <property type="entry name" value="STKc_IRAK"/>
    <property type="match status" value="1"/>
</dbReference>
<evidence type="ECO:0000256" key="3">
    <source>
        <dbReference type="ARBA" id="ARBA00022679"/>
    </source>
</evidence>
<feature type="transmembrane region" description="Helical" evidence="14">
    <location>
        <begin position="349"/>
        <end position="373"/>
    </location>
</feature>
<accession>A0A7J7CVY9</accession>
<dbReference type="InParanoid" id="A0A7J7CVY9"/>
<dbReference type="FunFam" id="2.60.120.430:FF:000013">
    <property type="entry name" value="Putative receptor-like protein kinase"/>
    <property type="match status" value="1"/>
</dbReference>
<comment type="subcellular location">
    <subcellularLocation>
        <location evidence="1">Membrane</location>
        <topology evidence="1">Single-pass type I membrane protein</topology>
    </subcellularLocation>
</comment>
<evidence type="ECO:0000256" key="13">
    <source>
        <dbReference type="SAM" id="MobiDB-lite"/>
    </source>
</evidence>
<dbReference type="Pfam" id="PF12819">
    <property type="entry name" value="Malectin_like"/>
    <property type="match status" value="1"/>
</dbReference>
<dbReference type="GO" id="GO:0004674">
    <property type="term" value="F:protein serine/threonine kinase activity"/>
    <property type="evidence" value="ECO:0007669"/>
    <property type="project" value="UniProtKB-KW"/>
</dbReference>
<gene>
    <name evidence="16" type="ORF">HS088_TW13G01129</name>
</gene>
<keyword evidence="7 16" id="KW-0418">Kinase</keyword>
<evidence type="ECO:0000256" key="10">
    <source>
        <dbReference type="ARBA" id="ARBA00023136"/>
    </source>
</evidence>
<evidence type="ECO:0000256" key="8">
    <source>
        <dbReference type="ARBA" id="ARBA00022840"/>
    </source>
</evidence>
<dbReference type="Gene3D" id="3.30.200.20">
    <property type="entry name" value="Phosphorylase Kinase, domain 1"/>
    <property type="match status" value="1"/>
</dbReference>
<feature type="binding site" evidence="12">
    <location>
        <position position="462"/>
    </location>
    <ligand>
        <name>ATP</name>
        <dbReference type="ChEBI" id="CHEBI:30616"/>
    </ligand>
</feature>
<keyword evidence="10 14" id="KW-0472">Membrane</keyword>
<dbReference type="Pfam" id="PF07714">
    <property type="entry name" value="PK_Tyr_Ser-Thr"/>
    <property type="match status" value="1"/>
</dbReference>
<keyword evidence="6 12" id="KW-0547">Nucleotide-binding</keyword>
<dbReference type="InterPro" id="IPR017441">
    <property type="entry name" value="Protein_kinase_ATP_BS"/>
</dbReference>
<evidence type="ECO:0000259" key="15">
    <source>
        <dbReference type="PROSITE" id="PS50011"/>
    </source>
</evidence>
<dbReference type="FunFam" id="3.30.200.20:FF:000039">
    <property type="entry name" value="receptor-like protein kinase FERONIA"/>
    <property type="match status" value="1"/>
</dbReference>
<evidence type="ECO:0000256" key="6">
    <source>
        <dbReference type="ARBA" id="ARBA00022741"/>
    </source>
</evidence>
<sequence>MNSGSPGLRGQSFTVKNSNPPTDPSPLYEEARIFRNESSYKFDMEATGTCVVRLHFFPFSSPENLSTAIFDVSASGLVLLRNFTAPITGNSPIIEEFFISISVGKLIMDFRPHESSFAFINAIEVYIAPKLFFPDELEHVQSTGKKGKYTGIMSNVLHKIHRINVGGSPLTPDNDTLWRYWVPDDIYLSNPSAAKNSTVYTEKPKYQGDASEYIAPDFVYQTAKEMNIDTNRTSNIFNVSWSFNVSKNSTYFVRSHFCDTLSLSQNSLSFYMYLYSRFSQEIDPFNMTRSWAAPFFYDHVVDSDGSGLLNISIGPNAGSANAFLNGLEIMEIVKLGSVSVGNEHKKMNVVIVLVVSVVGVLTLVCILAFLLFLGSKCRKPKTIETSDWQPPPAYGGGSSHDRLSQGTPLCSPVANLNLGLKISFSEIQFATNNFDKNLQIGKGGFGIVFKGTLKNGMKVAVKRSEPGSSQGLPEFQTEILVLSKLRHRHLVSLIGYCKEGFEMILVYEFMERGSLRDHLYKTNLPPLSWMQRLEICIGAARGLHYLHRGSAGGFIHRDVKSTNILLDINHVAKVADFGLSRLECPDETNFSTDVKGTFGYLDPEYFTTLQLTEKSDVYSFGVVLLEVLCARPAINQVLPIEEVNLAEWGILCKKNGMLEQIVDPYIKSQIKPNSLRKFAETAEKCLQDYGADRPAMGDVLWDLEYALQLQKTARHREPHEDSVTVTNASAAVAMSHVPDFSSTSFANEKDSIPILENNSSSRSTSEVFSSLRIDNSR</sequence>
<dbReference type="InterPro" id="IPR001245">
    <property type="entry name" value="Ser-Thr/Tyr_kinase_cat_dom"/>
</dbReference>
<dbReference type="GO" id="GO:0009506">
    <property type="term" value="C:plasmodesma"/>
    <property type="evidence" value="ECO:0007669"/>
    <property type="project" value="TreeGrafter"/>
</dbReference>